<dbReference type="InterPro" id="IPR008479">
    <property type="entry name" value="DUF760"/>
</dbReference>
<evidence type="ECO:0000313" key="1">
    <source>
        <dbReference type="EMBL" id="KAK9104745.1"/>
    </source>
</evidence>
<protein>
    <submittedName>
        <fullName evidence="1">Uncharacterized protein</fullName>
    </submittedName>
</protein>
<comment type="caution">
    <text evidence="1">The sequence shown here is derived from an EMBL/GenBank/DDBJ whole genome shotgun (WGS) entry which is preliminary data.</text>
</comment>
<gene>
    <name evidence="1" type="ORF">Scep_021589</name>
</gene>
<sequence length="230" mass="24623">MASAAAAAAAPARALLLFRIGNLSTKPPPPPHQQLLISRATALIRPILLVAASSGKRSVPSAVVNCLYSGVDGGGVADEFVSTRKAGFDREFSVIANLLKRIEPLDTSVISKGVSDLARDSMKRTISTMLGLLPSDQFSVSIRVSRGPLDRLLSSSIITGYTLWNAEYRVCLMRNFDLSPDLDGSSVSSQASEVESMDFDEIPEEIGDLSPNALKYIQQLKSELATAEKV</sequence>
<dbReference type="PANTHER" id="PTHR33598:SF10">
    <property type="entry name" value="SEED MATURATION-LIKE PROTEIN"/>
    <property type="match status" value="1"/>
</dbReference>
<evidence type="ECO:0000313" key="2">
    <source>
        <dbReference type="Proteomes" id="UP001419268"/>
    </source>
</evidence>
<dbReference type="AlphaFoldDB" id="A0AAP0I1K9"/>
<dbReference type="Pfam" id="PF05542">
    <property type="entry name" value="DUF760"/>
    <property type="match status" value="1"/>
</dbReference>
<name>A0AAP0I1K9_9MAGN</name>
<organism evidence="1 2">
    <name type="scientific">Stephania cephalantha</name>
    <dbReference type="NCBI Taxonomy" id="152367"/>
    <lineage>
        <taxon>Eukaryota</taxon>
        <taxon>Viridiplantae</taxon>
        <taxon>Streptophyta</taxon>
        <taxon>Embryophyta</taxon>
        <taxon>Tracheophyta</taxon>
        <taxon>Spermatophyta</taxon>
        <taxon>Magnoliopsida</taxon>
        <taxon>Ranunculales</taxon>
        <taxon>Menispermaceae</taxon>
        <taxon>Menispermoideae</taxon>
        <taxon>Cissampelideae</taxon>
        <taxon>Stephania</taxon>
    </lineage>
</organism>
<keyword evidence="2" id="KW-1185">Reference proteome</keyword>
<accession>A0AAP0I1K9</accession>
<dbReference type="EMBL" id="JBBNAG010000009">
    <property type="protein sequence ID" value="KAK9104745.1"/>
    <property type="molecule type" value="Genomic_DNA"/>
</dbReference>
<dbReference type="PANTHER" id="PTHR33598">
    <property type="entry name" value="OS02G0833400 PROTEIN"/>
    <property type="match status" value="1"/>
</dbReference>
<proteinExistence type="predicted"/>
<reference evidence="1 2" key="1">
    <citation type="submission" date="2024-01" db="EMBL/GenBank/DDBJ databases">
        <title>Genome assemblies of Stephania.</title>
        <authorList>
            <person name="Yang L."/>
        </authorList>
    </citation>
    <scope>NUCLEOTIDE SEQUENCE [LARGE SCALE GENOMIC DNA]</scope>
    <source>
        <strain evidence="1">JXDWG</strain>
        <tissue evidence="1">Leaf</tissue>
    </source>
</reference>
<dbReference type="Proteomes" id="UP001419268">
    <property type="component" value="Unassembled WGS sequence"/>
</dbReference>